<organism evidence="2 3">
    <name type="scientific">Ancylostoma ceylanicum</name>
    <dbReference type="NCBI Taxonomy" id="53326"/>
    <lineage>
        <taxon>Eukaryota</taxon>
        <taxon>Metazoa</taxon>
        <taxon>Ecdysozoa</taxon>
        <taxon>Nematoda</taxon>
        <taxon>Chromadorea</taxon>
        <taxon>Rhabditida</taxon>
        <taxon>Rhabditina</taxon>
        <taxon>Rhabditomorpha</taxon>
        <taxon>Strongyloidea</taxon>
        <taxon>Ancylostomatidae</taxon>
        <taxon>Ancylostomatinae</taxon>
        <taxon>Ancylostoma</taxon>
    </lineage>
</organism>
<protein>
    <submittedName>
        <fullName evidence="2">Uncharacterized protein</fullName>
    </submittedName>
</protein>
<accession>A0A016SPW5</accession>
<sequence>MGNTSRRPSQLFSTRTRSPVYAAEDRDGKAGDSLSPPLSGPQTDSKLHCEETIARDMRTVKGMPANARHRAAHSKDGAESKTRSYLCHVEEMCLQGVMLSKITAGSPLEENSG</sequence>
<evidence type="ECO:0000256" key="1">
    <source>
        <dbReference type="SAM" id="MobiDB-lite"/>
    </source>
</evidence>
<dbReference type="EMBL" id="JARK01001530">
    <property type="protein sequence ID" value="EYB92421.1"/>
    <property type="molecule type" value="Genomic_DNA"/>
</dbReference>
<feature type="compositionally biased region" description="Polar residues" evidence="1">
    <location>
        <begin position="1"/>
        <end position="17"/>
    </location>
</feature>
<dbReference type="AlphaFoldDB" id="A0A016SPW5"/>
<name>A0A016SPW5_9BILA</name>
<reference evidence="3" key="1">
    <citation type="journal article" date="2015" name="Nat. Genet.">
        <title>The genome and transcriptome of the zoonotic hookworm Ancylostoma ceylanicum identify infection-specific gene families.</title>
        <authorList>
            <person name="Schwarz E.M."/>
            <person name="Hu Y."/>
            <person name="Antoshechkin I."/>
            <person name="Miller M.M."/>
            <person name="Sternberg P.W."/>
            <person name="Aroian R.V."/>
        </authorList>
    </citation>
    <scope>NUCLEOTIDE SEQUENCE</scope>
    <source>
        <strain evidence="3">HY135</strain>
    </source>
</reference>
<evidence type="ECO:0000313" key="3">
    <source>
        <dbReference type="Proteomes" id="UP000024635"/>
    </source>
</evidence>
<dbReference type="Proteomes" id="UP000024635">
    <property type="component" value="Unassembled WGS sequence"/>
</dbReference>
<feature type="region of interest" description="Disordered" evidence="1">
    <location>
        <begin position="1"/>
        <end position="47"/>
    </location>
</feature>
<evidence type="ECO:0000313" key="2">
    <source>
        <dbReference type="EMBL" id="EYB92421.1"/>
    </source>
</evidence>
<feature type="region of interest" description="Disordered" evidence="1">
    <location>
        <begin position="60"/>
        <end position="81"/>
    </location>
</feature>
<proteinExistence type="predicted"/>
<gene>
    <name evidence="2" type="primary">Acey_s0194.g1437</name>
    <name evidence="2" type="ORF">Y032_0194g1437</name>
</gene>
<keyword evidence="3" id="KW-1185">Reference proteome</keyword>
<comment type="caution">
    <text evidence="2">The sequence shown here is derived from an EMBL/GenBank/DDBJ whole genome shotgun (WGS) entry which is preliminary data.</text>
</comment>